<gene>
    <name evidence="3" type="ORF">CDAR_475021</name>
</gene>
<feature type="region of interest" description="Disordered" evidence="2">
    <location>
        <begin position="272"/>
        <end position="320"/>
    </location>
</feature>
<keyword evidence="1" id="KW-0193">Cuticle</keyword>
<feature type="region of interest" description="Disordered" evidence="2">
    <location>
        <begin position="120"/>
        <end position="140"/>
    </location>
</feature>
<evidence type="ECO:0000256" key="2">
    <source>
        <dbReference type="SAM" id="MobiDB-lite"/>
    </source>
</evidence>
<dbReference type="GO" id="GO:0042302">
    <property type="term" value="F:structural constituent of cuticle"/>
    <property type="evidence" value="ECO:0007669"/>
    <property type="project" value="UniProtKB-UniRule"/>
</dbReference>
<dbReference type="PROSITE" id="PS51155">
    <property type="entry name" value="CHIT_BIND_RR_2"/>
    <property type="match status" value="1"/>
</dbReference>
<dbReference type="EMBL" id="BPLQ01004748">
    <property type="protein sequence ID" value="GIY10428.1"/>
    <property type="molecule type" value="Genomic_DNA"/>
</dbReference>
<sequence>MPYAFNYDVLRNDGQIQNSRTESIDGSGRVQGSYFLTNDDGYYREVLYLADDDGFRTIIRTNEPATKSPNPAGPLVNPFSGPTAITSPSGSDLPLQRPQNPPVINGRGPVFIPPKNATAHSPLSNSHFRPDATYSQGSPLINGKGPVFTAPTKAAARSPISNSYFRPDETYSQSPFPPLNQLPGSPKGINSLPGSDYPLQRPPLINGKGPVFTAPKNATARSPLSNTDFRPDATYSQDYPPQRPPLINGKGAVFTAPTKAAARPPISNSYFRPDATYSQGPFPPLNQLPGVLSPKGINSPSGSDYPPQRPPLINGKGPVFTAPTKAAARPPISNSYFRPDATYSQGPFPPLNQLPGVLSPKGINSLPGSDYPPQRPPLINGKGPVFTAPTKAAARPPISNSYFRPDATYSQGPFPPLNQLPGFLSLKVLIHYLVQITHLKDLLSLMVKDLSLLPLRKLPHVLRFLTHIFDQMQHIFSRSISPSKSVACVLLKALIHYLVQITHLKDLLSLMVKDLSLLPLRKLLPHVPPISNSYFRPDATYSQGPFPPLNQLPGVLSPKGIHSLPGSDYPPQRPPLINGKGAVFTTPTKAAARPPISNSYFRPDATYSQGPFPPLNQLPGVLSPKGIHSLPGSDYPPQRPPLINGKGPVFTAPTKAAARPPISNSYFRPDATYSQGPFPPLNQLPGFLSPKGINSFSGANYPPAGFPLINGKGHVFTAPKKDGNIKN</sequence>
<evidence type="ECO:0000313" key="3">
    <source>
        <dbReference type="EMBL" id="GIY10428.1"/>
    </source>
</evidence>
<proteinExistence type="predicted"/>
<evidence type="ECO:0008006" key="5">
    <source>
        <dbReference type="Google" id="ProtNLM"/>
    </source>
</evidence>
<comment type="caution">
    <text evidence="3">The sequence shown here is derived from an EMBL/GenBank/DDBJ whole genome shotgun (WGS) entry which is preliminary data.</text>
</comment>
<keyword evidence="4" id="KW-1185">Reference proteome</keyword>
<feature type="region of interest" description="Disordered" evidence="2">
    <location>
        <begin position="618"/>
        <end position="640"/>
    </location>
</feature>
<organism evidence="3 4">
    <name type="scientific">Caerostris darwini</name>
    <dbReference type="NCBI Taxonomy" id="1538125"/>
    <lineage>
        <taxon>Eukaryota</taxon>
        <taxon>Metazoa</taxon>
        <taxon>Ecdysozoa</taxon>
        <taxon>Arthropoda</taxon>
        <taxon>Chelicerata</taxon>
        <taxon>Arachnida</taxon>
        <taxon>Araneae</taxon>
        <taxon>Araneomorphae</taxon>
        <taxon>Entelegynae</taxon>
        <taxon>Araneoidea</taxon>
        <taxon>Araneidae</taxon>
        <taxon>Caerostris</taxon>
    </lineage>
</organism>
<evidence type="ECO:0000256" key="1">
    <source>
        <dbReference type="PROSITE-ProRule" id="PRU00497"/>
    </source>
</evidence>
<name>A0AAV4QS44_9ARAC</name>
<feature type="compositionally biased region" description="Polar residues" evidence="2">
    <location>
        <begin position="120"/>
        <end position="139"/>
    </location>
</feature>
<reference evidence="3 4" key="1">
    <citation type="submission" date="2021-06" db="EMBL/GenBank/DDBJ databases">
        <title>Caerostris darwini draft genome.</title>
        <authorList>
            <person name="Kono N."/>
            <person name="Arakawa K."/>
        </authorList>
    </citation>
    <scope>NUCLEOTIDE SEQUENCE [LARGE SCALE GENOMIC DNA]</scope>
</reference>
<dbReference type="InterPro" id="IPR000618">
    <property type="entry name" value="Insect_cuticle"/>
</dbReference>
<evidence type="ECO:0000313" key="4">
    <source>
        <dbReference type="Proteomes" id="UP001054837"/>
    </source>
</evidence>
<protein>
    <recommendedName>
        <fullName evidence="5">Cuticle protein</fullName>
    </recommendedName>
</protein>
<dbReference type="Proteomes" id="UP001054837">
    <property type="component" value="Unassembled WGS sequence"/>
</dbReference>
<dbReference type="Pfam" id="PF00379">
    <property type="entry name" value="Chitin_bind_4"/>
    <property type="match status" value="1"/>
</dbReference>
<accession>A0AAV4QS44</accession>
<dbReference type="AlphaFoldDB" id="A0AAV4QS44"/>